<dbReference type="AlphaFoldDB" id="A0A6G0X6L0"/>
<accession>A0A6G0X6L0</accession>
<organism evidence="2 3">
    <name type="scientific">Aphis craccivora</name>
    <name type="common">Cowpea aphid</name>
    <dbReference type="NCBI Taxonomy" id="307492"/>
    <lineage>
        <taxon>Eukaryota</taxon>
        <taxon>Metazoa</taxon>
        <taxon>Ecdysozoa</taxon>
        <taxon>Arthropoda</taxon>
        <taxon>Hexapoda</taxon>
        <taxon>Insecta</taxon>
        <taxon>Pterygota</taxon>
        <taxon>Neoptera</taxon>
        <taxon>Paraneoptera</taxon>
        <taxon>Hemiptera</taxon>
        <taxon>Sternorrhyncha</taxon>
        <taxon>Aphidomorpha</taxon>
        <taxon>Aphidoidea</taxon>
        <taxon>Aphididae</taxon>
        <taxon>Aphidini</taxon>
        <taxon>Aphis</taxon>
        <taxon>Aphis</taxon>
    </lineage>
</organism>
<feature type="region of interest" description="Disordered" evidence="1">
    <location>
        <begin position="1"/>
        <end position="55"/>
    </location>
</feature>
<name>A0A6G0X6L0_APHCR</name>
<keyword evidence="3" id="KW-1185">Reference proteome</keyword>
<comment type="caution">
    <text evidence="2">The sequence shown here is derived from an EMBL/GenBank/DDBJ whole genome shotgun (WGS) entry which is preliminary data.</text>
</comment>
<dbReference type="EMBL" id="VUJU01008094">
    <property type="protein sequence ID" value="KAF0735579.1"/>
    <property type="molecule type" value="Genomic_DNA"/>
</dbReference>
<feature type="compositionally biased region" description="Polar residues" evidence="1">
    <location>
        <begin position="14"/>
        <end position="32"/>
    </location>
</feature>
<proteinExistence type="predicted"/>
<protein>
    <submittedName>
        <fullName evidence="2">Uncharacterized protein</fullName>
    </submittedName>
</protein>
<evidence type="ECO:0000256" key="1">
    <source>
        <dbReference type="SAM" id="MobiDB-lite"/>
    </source>
</evidence>
<reference evidence="2 3" key="1">
    <citation type="submission" date="2019-08" db="EMBL/GenBank/DDBJ databases">
        <title>Whole genome of Aphis craccivora.</title>
        <authorList>
            <person name="Voronova N.V."/>
            <person name="Shulinski R.S."/>
            <person name="Bandarenka Y.V."/>
            <person name="Zhorov D.G."/>
            <person name="Warner D."/>
        </authorList>
    </citation>
    <scope>NUCLEOTIDE SEQUENCE [LARGE SCALE GENOMIC DNA]</scope>
    <source>
        <strain evidence="2">180601</strain>
        <tissue evidence="2">Whole Body</tissue>
    </source>
</reference>
<gene>
    <name evidence="2" type="ORF">FWK35_00024257</name>
</gene>
<evidence type="ECO:0000313" key="3">
    <source>
        <dbReference type="Proteomes" id="UP000478052"/>
    </source>
</evidence>
<sequence>MTDRDNENLDDEMNGSTTHMDVQASTSQQQLKRTPPSPGENPGSKKHRASPDPAPVAREAIKWIRYTLEVAATKKSSMTVDIQRSMFEKLKDLDTAVHDRVVSNLQLSCKLEEARRSAEICVEAAAAQFETELRLRESAHEQTLEAVVARYAEKEAIRASETAAMAEQAVNAQKKVVDTEPRDQEPSFSQVMRRFREPKNIETRKADRFKSRAVNRNKRIKEERQTDHIPAYVIKNCEGKEPKEVRDHVWKVVAQKVKPKCHSVTTKEGKVIIKPLNKETADVLKSLSKGSSLISEDSLRWPRIIINGVQAEMEPGQIQERILTQNDELGIPEGTEDTVLKPIFKQGRRDRGTTN</sequence>
<evidence type="ECO:0000313" key="2">
    <source>
        <dbReference type="EMBL" id="KAF0735579.1"/>
    </source>
</evidence>
<dbReference type="OrthoDB" id="6641401at2759"/>
<dbReference type="Proteomes" id="UP000478052">
    <property type="component" value="Unassembled WGS sequence"/>
</dbReference>